<feature type="transmembrane region" description="Helical" evidence="5">
    <location>
        <begin position="537"/>
        <end position="556"/>
    </location>
</feature>
<proteinExistence type="inferred from homology"/>
<feature type="transmembrane region" description="Helical" evidence="5">
    <location>
        <begin position="479"/>
        <end position="500"/>
    </location>
</feature>
<keyword evidence="3 5" id="KW-1133">Transmembrane helix</keyword>
<feature type="transmembrane region" description="Helical" evidence="5">
    <location>
        <begin position="241"/>
        <end position="261"/>
    </location>
</feature>
<dbReference type="EMBL" id="CP092900">
    <property type="protein sequence ID" value="UTC24613.1"/>
    <property type="molecule type" value="Genomic_DNA"/>
</dbReference>
<evidence type="ECO:0000256" key="4">
    <source>
        <dbReference type="ARBA" id="ARBA00023136"/>
    </source>
</evidence>
<dbReference type="Gene3D" id="1.10.3720.10">
    <property type="entry name" value="MetI-like"/>
    <property type="match status" value="2"/>
</dbReference>
<feature type="transmembrane region" description="Helical" evidence="5">
    <location>
        <begin position="404"/>
        <end position="425"/>
    </location>
</feature>
<feature type="transmembrane region" description="Helical" evidence="5">
    <location>
        <begin position="287"/>
        <end position="305"/>
    </location>
</feature>
<feature type="domain" description="ABC transmembrane type-1" evidence="6">
    <location>
        <begin position="369"/>
        <end position="555"/>
    </location>
</feature>
<evidence type="ECO:0000256" key="3">
    <source>
        <dbReference type="ARBA" id="ARBA00022989"/>
    </source>
</evidence>
<feature type="transmembrane region" description="Helical" evidence="5">
    <location>
        <begin position="65"/>
        <end position="88"/>
    </location>
</feature>
<feature type="transmembrane region" description="Helical" evidence="5">
    <location>
        <begin position="100"/>
        <end position="125"/>
    </location>
</feature>
<feature type="transmembrane region" description="Helical" evidence="5">
    <location>
        <begin position="437"/>
        <end position="458"/>
    </location>
</feature>
<keyword evidence="2 5" id="KW-0812">Transmembrane</keyword>
<reference evidence="7 8" key="1">
    <citation type="journal article" date="2022" name="Nat. Microbiol.">
        <title>The microbiome of a bacterivorous marine choanoflagellate contains a resource-demanding obligate bacterial associate.</title>
        <authorList>
            <person name="Needham D.M."/>
            <person name="Poirier C."/>
            <person name="Bachy C."/>
            <person name="George E.E."/>
            <person name="Wilken S."/>
            <person name="Yung C.C.M."/>
            <person name="Limardo A.J."/>
            <person name="Morando M."/>
            <person name="Sudek L."/>
            <person name="Malmstrom R.R."/>
            <person name="Keeling P.J."/>
            <person name="Santoro A.E."/>
            <person name="Worden A.Z."/>
        </authorList>
    </citation>
    <scope>NUCLEOTIDE SEQUENCE [LARGE SCALE GENOMIC DNA]</scope>
    <source>
        <strain evidence="7 8">Comchoano-1</strain>
    </source>
</reference>
<dbReference type="CDD" id="cd06261">
    <property type="entry name" value="TM_PBP2"/>
    <property type="match status" value="2"/>
</dbReference>
<dbReference type="InterPro" id="IPR035906">
    <property type="entry name" value="MetI-like_sf"/>
</dbReference>
<dbReference type="InterPro" id="IPR000515">
    <property type="entry name" value="MetI-like"/>
</dbReference>
<gene>
    <name evidence="7" type="ORF">MMH89_00335</name>
</gene>
<dbReference type="RefSeq" id="WP_258568398.1">
    <property type="nucleotide sequence ID" value="NZ_CP092900.1"/>
</dbReference>
<evidence type="ECO:0000256" key="2">
    <source>
        <dbReference type="ARBA" id="ARBA00022692"/>
    </source>
</evidence>
<name>A0ABY5DJ89_9GAMM</name>
<dbReference type="PANTHER" id="PTHR42744">
    <property type="entry name" value="BINDING-PROTEIN-DEPENDENT TRANSPORT SYSTEMS INNER MEMBRANE COMPONENT"/>
    <property type="match status" value="1"/>
</dbReference>
<feature type="domain" description="ABC transmembrane type-1" evidence="6">
    <location>
        <begin position="66"/>
        <end position="261"/>
    </location>
</feature>
<feature type="transmembrane region" description="Helical" evidence="5">
    <location>
        <begin position="20"/>
        <end position="45"/>
    </location>
</feature>
<dbReference type="PANTHER" id="PTHR42744:SF1">
    <property type="entry name" value="BINDING-PROTEIN-DEPENDENT TRANSPORT SYSTEMS INNER MEMBRANE COMPONENT"/>
    <property type="match status" value="1"/>
</dbReference>
<accession>A0ABY5DJ89</accession>
<dbReference type="Proteomes" id="UP001055955">
    <property type="component" value="Chromosome"/>
</dbReference>
<keyword evidence="4 5" id="KW-0472">Membrane</keyword>
<protein>
    <submittedName>
        <fullName evidence="7">ABC transporter permease subunit</fullName>
    </submittedName>
</protein>
<dbReference type="PROSITE" id="PS50928">
    <property type="entry name" value="ABC_TM1"/>
    <property type="match status" value="2"/>
</dbReference>
<organism evidence="7 8">
    <name type="scientific">Candidatus Comchoanobacter bicostacola</name>
    <dbReference type="NCBI Taxonomy" id="2919598"/>
    <lineage>
        <taxon>Bacteria</taxon>
        <taxon>Pseudomonadati</taxon>
        <taxon>Pseudomonadota</taxon>
        <taxon>Gammaproteobacteria</taxon>
        <taxon>Candidatus Comchoanobacterales</taxon>
        <taxon>Candidatus Comchoanobacteraceae</taxon>
        <taxon>Candidatus Comchoanobacter</taxon>
    </lineage>
</organism>
<dbReference type="SUPFAM" id="SSF161098">
    <property type="entry name" value="MetI-like"/>
    <property type="match status" value="2"/>
</dbReference>
<dbReference type="Pfam" id="PF00528">
    <property type="entry name" value="BPD_transp_1"/>
    <property type="match status" value="2"/>
</dbReference>
<feature type="transmembrane region" description="Helical" evidence="5">
    <location>
        <begin position="137"/>
        <end position="156"/>
    </location>
</feature>
<evidence type="ECO:0000256" key="1">
    <source>
        <dbReference type="ARBA" id="ARBA00004651"/>
    </source>
</evidence>
<comment type="similarity">
    <text evidence="5">Belongs to the binding-protein-dependent transport system permease family.</text>
</comment>
<sequence length="571" mass="64744">MPLINFFSTRDIKYTTRSVWWDITVFIMVMLFLYLLSQTASDILIPYEVGDPINIDLDPWGLPYYAFRTILRMFVALAVSLFVAFIFGSMAAKSATAERIILPAVDVLQSIPVIGFLELAFIWFLYAFPGSFLGPEIASIFAVFVSQVWNLILAFYQSLKTIPVNYQEMAFIYRFSPWQKFCKLELPFAAPSLIWNSMLSLSAGWFFVVAGEAITIANHDVALPGIGAYIAQATKEGNVAAIYYAIACLFVVILIYDQMIFRPLNYWLRARKGEGGKPNWVWKMAKHSVLLSVIQLGFTRVWLWISARKKKHSSRFNIRVFRVRDWHAYLGYMLTASVSALLVYYAVFSLPDITLDMLTEVFVLGFYTAMRVMLLVILCALIWTPVGIYLGLNERVADILQPVVQFLASFPPNMLYPLIGSVIIYRGYNPDIWLSPLIVLGTQWYVLFNVIAGVRAMPEDALMLSDALQMSRWLMFKRVLMPGILPSMVTGMLTAAGGAWNTSIVAEAVDWNGQRIYAQGLGAYIMQASQEGLSQNVYLGVLVMCVYVLVINRFVWMPLYRFVAQRYGGNL</sequence>
<keyword evidence="8" id="KW-1185">Reference proteome</keyword>
<keyword evidence="5" id="KW-0813">Transport</keyword>
<evidence type="ECO:0000313" key="7">
    <source>
        <dbReference type="EMBL" id="UTC24613.1"/>
    </source>
</evidence>
<feature type="transmembrane region" description="Helical" evidence="5">
    <location>
        <begin position="368"/>
        <end position="392"/>
    </location>
</feature>
<evidence type="ECO:0000256" key="5">
    <source>
        <dbReference type="RuleBase" id="RU363032"/>
    </source>
</evidence>
<evidence type="ECO:0000313" key="8">
    <source>
        <dbReference type="Proteomes" id="UP001055955"/>
    </source>
</evidence>
<feature type="transmembrane region" description="Helical" evidence="5">
    <location>
        <begin position="326"/>
        <end position="348"/>
    </location>
</feature>
<evidence type="ECO:0000259" key="6">
    <source>
        <dbReference type="PROSITE" id="PS50928"/>
    </source>
</evidence>
<comment type="subcellular location">
    <subcellularLocation>
        <location evidence="1 5">Cell membrane</location>
        <topology evidence="1 5">Multi-pass membrane protein</topology>
    </subcellularLocation>
</comment>